<gene>
    <name evidence="1" type="ORF">GCM10011312_06890</name>
</gene>
<keyword evidence="2" id="KW-1185">Reference proteome</keyword>
<evidence type="ECO:0000313" key="1">
    <source>
        <dbReference type="EMBL" id="GGD85479.1"/>
    </source>
</evidence>
<organism evidence="1 2">
    <name type="scientific">Planktosalinus lacus</name>
    <dbReference type="NCBI Taxonomy" id="1526573"/>
    <lineage>
        <taxon>Bacteria</taxon>
        <taxon>Pseudomonadati</taxon>
        <taxon>Bacteroidota</taxon>
        <taxon>Flavobacteriia</taxon>
        <taxon>Flavobacteriales</taxon>
        <taxon>Flavobacteriaceae</taxon>
        <taxon>Planktosalinus</taxon>
    </lineage>
</organism>
<protein>
    <recommendedName>
        <fullName evidence="3">FemAB family protein</fullName>
    </recommendedName>
</protein>
<name>A0A8J2V7T6_9FLAO</name>
<accession>A0A8J2V7T6</accession>
<evidence type="ECO:0000313" key="2">
    <source>
        <dbReference type="Proteomes" id="UP000652231"/>
    </source>
</evidence>
<dbReference type="Proteomes" id="UP000652231">
    <property type="component" value="Unassembled WGS sequence"/>
</dbReference>
<dbReference type="EMBL" id="BMGK01000002">
    <property type="protein sequence ID" value="GGD85479.1"/>
    <property type="molecule type" value="Genomic_DNA"/>
</dbReference>
<comment type="caution">
    <text evidence="1">The sequence shown here is derived from an EMBL/GenBank/DDBJ whole genome shotgun (WGS) entry which is preliminary data.</text>
</comment>
<evidence type="ECO:0008006" key="3">
    <source>
        <dbReference type="Google" id="ProtNLM"/>
    </source>
</evidence>
<dbReference type="InterPro" id="IPR016181">
    <property type="entry name" value="Acyl_CoA_acyltransferase"/>
</dbReference>
<dbReference type="SUPFAM" id="SSF55729">
    <property type="entry name" value="Acyl-CoA N-acyltransferases (Nat)"/>
    <property type="match status" value="1"/>
</dbReference>
<reference evidence="1" key="1">
    <citation type="journal article" date="2014" name="Int. J. Syst. Evol. Microbiol.">
        <title>Complete genome sequence of Corynebacterium casei LMG S-19264T (=DSM 44701T), isolated from a smear-ripened cheese.</title>
        <authorList>
            <consortium name="US DOE Joint Genome Institute (JGI-PGF)"/>
            <person name="Walter F."/>
            <person name="Albersmeier A."/>
            <person name="Kalinowski J."/>
            <person name="Ruckert C."/>
        </authorList>
    </citation>
    <scope>NUCLEOTIDE SEQUENCE</scope>
    <source>
        <strain evidence="1">CGMCC 1.12924</strain>
    </source>
</reference>
<proteinExistence type="predicted"/>
<dbReference type="Gene3D" id="3.40.630.30">
    <property type="match status" value="1"/>
</dbReference>
<dbReference type="AlphaFoldDB" id="A0A8J2V7T6"/>
<dbReference type="RefSeq" id="WP_188439503.1">
    <property type="nucleotide sequence ID" value="NZ_BMGK01000002.1"/>
</dbReference>
<sequence length="314" mass="36953">MDYKITRYQPKFKQQWDDFVRTSKNATFLFYRDFMEYHSDRFEDHSLMVFKKEKIQAILPGHVLENSYCSHLGLSYGGLIFKENLGVEDVNSSFEVVKRYLKELGYNEILIKVMPIPYQMDYSSAFEYAIFCNDAHLQRRELNYFIDLKKPLQIHKSKLKFKKKGLWDGLKIVKTTDTNPFWNDLLIPVLKEQYGNDPVHTASEIQLLMQQFPENIVQYNVLLENKMIAGMTLFISGKIVKSQYGVANTTGKEYRALDYLYISLLDHFKKQDFAYFDMGTTNTGDGKTFNKGLSKYKEEFGAKPYNQDRYILKL</sequence>
<reference evidence="1" key="2">
    <citation type="submission" date="2020-09" db="EMBL/GenBank/DDBJ databases">
        <authorList>
            <person name="Sun Q."/>
            <person name="Zhou Y."/>
        </authorList>
    </citation>
    <scope>NUCLEOTIDE SEQUENCE</scope>
    <source>
        <strain evidence="1">CGMCC 1.12924</strain>
    </source>
</reference>